<evidence type="ECO:0000256" key="2">
    <source>
        <dbReference type="SAM" id="Phobius"/>
    </source>
</evidence>
<keyword evidence="2" id="KW-0472">Membrane</keyword>
<dbReference type="SMART" id="SM00261">
    <property type="entry name" value="FU"/>
    <property type="match status" value="2"/>
</dbReference>
<organism evidence="3 4">
    <name type="scientific">Elysia marginata</name>
    <dbReference type="NCBI Taxonomy" id="1093978"/>
    <lineage>
        <taxon>Eukaryota</taxon>
        <taxon>Metazoa</taxon>
        <taxon>Spiralia</taxon>
        <taxon>Lophotrochozoa</taxon>
        <taxon>Mollusca</taxon>
        <taxon>Gastropoda</taxon>
        <taxon>Heterobranchia</taxon>
        <taxon>Euthyneura</taxon>
        <taxon>Panpulmonata</taxon>
        <taxon>Sacoglossa</taxon>
        <taxon>Placobranchoidea</taxon>
        <taxon>Plakobranchidae</taxon>
        <taxon>Elysia</taxon>
    </lineage>
</organism>
<evidence type="ECO:0000256" key="1">
    <source>
        <dbReference type="SAM" id="MobiDB-lite"/>
    </source>
</evidence>
<gene>
    <name evidence="3" type="ORF">ElyMa_000964200</name>
</gene>
<reference evidence="3 4" key="1">
    <citation type="journal article" date="2021" name="Elife">
        <title>Chloroplast acquisition without the gene transfer in kleptoplastic sea slugs, Plakobranchus ocellatus.</title>
        <authorList>
            <person name="Maeda T."/>
            <person name="Takahashi S."/>
            <person name="Yoshida T."/>
            <person name="Shimamura S."/>
            <person name="Takaki Y."/>
            <person name="Nagai Y."/>
            <person name="Toyoda A."/>
            <person name="Suzuki Y."/>
            <person name="Arimoto A."/>
            <person name="Ishii H."/>
            <person name="Satoh N."/>
            <person name="Nishiyama T."/>
            <person name="Hasebe M."/>
            <person name="Maruyama T."/>
            <person name="Minagawa J."/>
            <person name="Obokata J."/>
            <person name="Shigenobu S."/>
        </authorList>
    </citation>
    <scope>NUCLEOTIDE SEQUENCE [LARGE SCALE GENOMIC DNA]</scope>
</reference>
<keyword evidence="4" id="KW-1185">Reference proteome</keyword>
<feature type="region of interest" description="Disordered" evidence="1">
    <location>
        <begin position="546"/>
        <end position="608"/>
    </location>
</feature>
<dbReference type="Proteomes" id="UP000762676">
    <property type="component" value="Unassembled WGS sequence"/>
</dbReference>
<dbReference type="EMBL" id="BMAT01001966">
    <property type="protein sequence ID" value="GFR96267.1"/>
    <property type="molecule type" value="Genomic_DNA"/>
</dbReference>
<keyword evidence="2" id="KW-0812">Transmembrane</keyword>
<dbReference type="InterPro" id="IPR009030">
    <property type="entry name" value="Growth_fac_rcpt_cys_sf"/>
</dbReference>
<feature type="compositionally biased region" description="Polar residues" evidence="1">
    <location>
        <begin position="566"/>
        <end position="579"/>
    </location>
</feature>
<dbReference type="Gene3D" id="2.10.220.10">
    <property type="entry name" value="Hormone Receptor, Insulin-like Growth Factor Receptor 1, Chain A, domain 2"/>
    <property type="match status" value="1"/>
</dbReference>
<name>A0AAV4HDL2_9GAST</name>
<feature type="compositionally biased region" description="Pro residues" evidence="1">
    <location>
        <begin position="313"/>
        <end position="336"/>
    </location>
</feature>
<comment type="caution">
    <text evidence="3">The sequence shown here is derived from an EMBL/GenBank/DDBJ whole genome shotgun (WGS) entry which is preliminary data.</text>
</comment>
<feature type="region of interest" description="Disordered" evidence="1">
    <location>
        <begin position="272"/>
        <end position="382"/>
    </location>
</feature>
<dbReference type="CDD" id="cd00064">
    <property type="entry name" value="FU"/>
    <property type="match status" value="2"/>
</dbReference>
<dbReference type="AlphaFoldDB" id="A0AAV4HDL2"/>
<keyword evidence="2" id="KW-1133">Transmembrane helix</keyword>
<feature type="compositionally biased region" description="Basic and acidic residues" evidence="1">
    <location>
        <begin position="366"/>
        <end position="375"/>
    </location>
</feature>
<dbReference type="SUPFAM" id="SSF57184">
    <property type="entry name" value="Growth factor receptor domain"/>
    <property type="match status" value="1"/>
</dbReference>
<dbReference type="InterPro" id="IPR006212">
    <property type="entry name" value="Furin_repeat"/>
</dbReference>
<evidence type="ECO:0000313" key="4">
    <source>
        <dbReference type="Proteomes" id="UP000762676"/>
    </source>
</evidence>
<feature type="compositionally biased region" description="Basic residues" evidence="1">
    <location>
        <begin position="464"/>
        <end position="485"/>
    </location>
</feature>
<sequence length="608" mass="66201">MLHHDASLTAELKEWTLVMMGTSTHHMRPNSPHFRGGHAGHLDDDARAGVSGSGARHGTITCAGVSSNGICIECKPGFFKMGENCVAHCPKHYFGSVQAVQLATPIKPNSTKPLLHTQGVCKPCHESCLTCKGSVAQDCYQCASGFERKGDLCEKKMIWDMLDPEVMKHLAWAIIICIAAILLFSVVFGLLQARDRGRLCWQTKPNYVPDWSKGHYDGVSPPGWRGSKFSPLPDLPAETVGTTDSLAAWRKDCTDNSLTSAHLSSWQSGSLRMMHDSGVGSGPGSSSPPASTISSPSSRNSPGWRHITGKSAPLPPIPPSSLPLLTCPPSPPPLPPSDHLDWGGFATRRGDKRVVGDSMIPPPPSWRDKAPHLDDEPPPLPPRPNRPVEAFWEAAGPGTGTHFLSAAGSSVALPDDACPGVEDEEGVLVHEAGMVLEPGSSWLAEPTFAGARHGSNNKKDESRRHHHRRHHRSGQHNHNHHHRGHLSAGLMPAFSPTRHHQEEPESEADEEVRRLHQQHQYRHLNNQESGKDLNTSIDTEGERVNPKFVAHTPPPPTPPPAKISPPQRQLHNQRHQVQTLYPVYKLHMYNKGSPTTNSSSSSSGAQDV</sequence>
<feature type="compositionally biased region" description="Low complexity" evidence="1">
    <location>
        <begin position="598"/>
        <end position="608"/>
    </location>
</feature>
<feature type="region of interest" description="Disordered" evidence="1">
    <location>
        <begin position="446"/>
        <end position="516"/>
    </location>
</feature>
<accession>A0AAV4HDL2</accession>
<feature type="transmembrane region" description="Helical" evidence="2">
    <location>
        <begin position="170"/>
        <end position="191"/>
    </location>
</feature>
<evidence type="ECO:0000313" key="3">
    <source>
        <dbReference type="EMBL" id="GFR96267.1"/>
    </source>
</evidence>
<feature type="compositionally biased region" description="Low complexity" evidence="1">
    <location>
        <begin position="284"/>
        <end position="303"/>
    </location>
</feature>
<proteinExistence type="predicted"/>
<feature type="compositionally biased region" description="Pro residues" evidence="1">
    <location>
        <begin position="552"/>
        <end position="563"/>
    </location>
</feature>
<protein>
    <submittedName>
        <fullName evidence="3">Furin1-X</fullName>
    </submittedName>
</protein>